<evidence type="ECO:0000256" key="2">
    <source>
        <dbReference type="SAM" id="SignalP"/>
    </source>
</evidence>
<dbReference type="Proteomes" id="UP000293874">
    <property type="component" value="Unassembled WGS sequence"/>
</dbReference>
<dbReference type="PANTHER" id="PTHR24273">
    <property type="entry name" value="FI04643P-RELATED"/>
    <property type="match status" value="1"/>
</dbReference>
<dbReference type="InterPro" id="IPR013783">
    <property type="entry name" value="Ig-like_fold"/>
</dbReference>
<dbReference type="EMBL" id="SGXA01000001">
    <property type="protein sequence ID" value="RZS75105.1"/>
    <property type="molecule type" value="Genomic_DNA"/>
</dbReference>
<dbReference type="Gene3D" id="2.60.120.200">
    <property type="match status" value="1"/>
</dbReference>
<feature type="signal peptide" evidence="2">
    <location>
        <begin position="1"/>
        <end position="26"/>
    </location>
</feature>
<dbReference type="InterPro" id="IPR026444">
    <property type="entry name" value="Secre_tail"/>
</dbReference>
<feature type="chain" id="PRO_5020279141" evidence="2">
    <location>
        <begin position="27"/>
        <end position="977"/>
    </location>
</feature>
<dbReference type="GO" id="GO:0005509">
    <property type="term" value="F:calcium ion binding"/>
    <property type="evidence" value="ECO:0007669"/>
    <property type="project" value="InterPro"/>
</dbReference>
<dbReference type="Pfam" id="PF05345">
    <property type="entry name" value="He_PIG"/>
    <property type="match status" value="1"/>
</dbReference>
<keyword evidence="2" id="KW-0732">Signal</keyword>
<keyword evidence="5" id="KW-1185">Reference proteome</keyword>
<dbReference type="SUPFAM" id="SSF49313">
    <property type="entry name" value="Cadherin-like"/>
    <property type="match status" value="1"/>
</dbReference>
<sequence length="977" mass="101392">MTPNFTRHFFWFFFLLSTLTNLNVNAQSYTENFDNISLLTGNGWYIQNNSNPLGGNTWFQGTPTTATPDPGPFNAYNGVNNAYIGVNFNSTTGGTGTISNWLITPNRTLRNGDVFTFWTRRPTTPVGGTEYPDRLEVRLSTNGASTNVGTSHVSFGDFSTLLLSVNPTLVTNVYPSIWTQYTITISGLPAPTSGRIAFRYFVTGAGPMGSNSDYIGIDNVVYTPYVCPAFTLSPAAGAFTGGTAGSSYYQTLSQTGALGAPNFAITSGALPPGLTLSANGTISGTPTATGTFNFTVTASDASGCSGSQPYSITVVCPANPISFQPQEVCGNIIVDLAGMASPAGGTFSGTGVINGQFDPSVGTQTVTYDITDPYGCAHSSNTVFTVNDPGVTSVSHESQAICSGNDIIPIIGSSTIPYAGISWTRDKVAEVTGIDASGSGNISGPLVNTTAAPVTVTFTVTGQVGGCFTTATATVTVNPAPGVTLPSNISLNNAVNTCSAVATYTATGTGTPAPTLSYSFTGATTGSGHGTGSGSTFNVGVTTVTLTATNSCGSTNSSFTVTVNDTQNPTISCPAAVSVSCTGEIPVPDISSVIAADNCPGVAVTFVNDVISNQTCANKYTITRTYRATDNAGNTATCTQLITVNDQTAPVISCPANITVGTSGSCTANASFTVNATDNCGGTVTVTTLPVSGSAFPIGVTTVTATATDACGNQSTCTFTVTVTDSQKPEINAQPANRAVCLDQNAIFTINATGAQLVQWQKEQGQTWENINGENGSTFTVANVTQSENGNRYRVMLVGPCSTVYSDVVSLTINEPIEPIITTATNVCVEERNIQLLATPAGGIFSGTGVTGNNWNLEIPALGKHTISYTTTDANGCTASTSKVIELGFCNENRSVTVVQGYPNPTKGKITLKALITEEGQYNVRANDFNGRTIWNKKVHLRIGWNVFDVDLTTQKAGLYIITLGNGKEKVKILKVD</sequence>
<protein>
    <submittedName>
        <fullName evidence="4">Putative Ig domain-containing protein</fullName>
    </submittedName>
</protein>
<name>A0A4Q7N3A9_9BACT</name>
<keyword evidence="1" id="KW-0677">Repeat</keyword>
<dbReference type="AlphaFoldDB" id="A0A4Q7N3A9"/>
<gene>
    <name evidence="4" type="ORF">EV199_0966</name>
</gene>
<feature type="domain" description="HYR" evidence="3">
    <location>
        <begin position="645"/>
        <end position="725"/>
    </location>
</feature>
<organism evidence="4 5">
    <name type="scientific">Pseudobacter ginsenosidimutans</name>
    <dbReference type="NCBI Taxonomy" id="661488"/>
    <lineage>
        <taxon>Bacteria</taxon>
        <taxon>Pseudomonadati</taxon>
        <taxon>Bacteroidota</taxon>
        <taxon>Chitinophagia</taxon>
        <taxon>Chitinophagales</taxon>
        <taxon>Chitinophagaceae</taxon>
        <taxon>Pseudobacter</taxon>
    </lineage>
</organism>
<dbReference type="InterPro" id="IPR015919">
    <property type="entry name" value="Cadherin-like_sf"/>
</dbReference>
<reference evidence="4 5" key="1">
    <citation type="submission" date="2019-02" db="EMBL/GenBank/DDBJ databases">
        <title>Genomic Encyclopedia of Type Strains, Phase IV (KMG-IV): sequencing the most valuable type-strain genomes for metagenomic binning, comparative biology and taxonomic classification.</title>
        <authorList>
            <person name="Goeker M."/>
        </authorList>
    </citation>
    <scope>NUCLEOTIDE SEQUENCE [LARGE SCALE GENOMIC DNA]</scope>
    <source>
        <strain evidence="4 5">DSM 18116</strain>
    </source>
</reference>
<dbReference type="Pfam" id="PF02494">
    <property type="entry name" value="HYR"/>
    <property type="match status" value="1"/>
</dbReference>
<dbReference type="Pfam" id="PF18962">
    <property type="entry name" value="Por_Secre_tail"/>
    <property type="match status" value="1"/>
</dbReference>
<dbReference type="PANTHER" id="PTHR24273:SF32">
    <property type="entry name" value="HYALIN"/>
    <property type="match status" value="1"/>
</dbReference>
<dbReference type="Gene3D" id="2.60.40.10">
    <property type="entry name" value="Immunoglobulins"/>
    <property type="match status" value="2"/>
</dbReference>
<dbReference type="GO" id="GO:0016020">
    <property type="term" value="C:membrane"/>
    <property type="evidence" value="ECO:0007669"/>
    <property type="project" value="InterPro"/>
</dbReference>
<dbReference type="NCBIfam" id="TIGR04183">
    <property type="entry name" value="Por_Secre_tail"/>
    <property type="match status" value="1"/>
</dbReference>
<dbReference type="PROSITE" id="PS50825">
    <property type="entry name" value="HYR"/>
    <property type="match status" value="1"/>
</dbReference>
<comment type="caution">
    <text evidence="4">The sequence shown here is derived from an EMBL/GenBank/DDBJ whole genome shotgun (WGS) entry which is preliminary data.</text>
</comment>
<dbReference type="InterPro" id="IPR003410">
    <property type="entry name" value="HYR_dom"/>
</dbReference>
<proteinExistence type="predicted"/>
<dbReference type="NCBIfam" id="NF038128">
    <property type="entry name" value="choice_anch_J"/>
    <property type="match status" value="1"/>
</dbReference>
<evidence type="ECO:0000313" key="4">
    <source>
        <dbReference type="EMBL" id="RZS75105.1"/>
    </source>
</evidence>
<evidence type="ECO:0000256" key="1">
    <source>
        <dbReference type="ARBA" id="ARBA00022737"/>
    </source>
</evidence>
<evidence type="ECO:0000259" key="3">
    <source>
        <dbReference type="PROSITE" id="PS50825"/>
    </source>
</evidence>
<evidence type="ECO:0000313" key="5">
    <source>
        <dbReference type="Proteomes" id="UP000293874"/>
    </source>
</evidence>
<accession>A0A4Q7N3A9</accession>